<reference evidence="1" key="2">
    <citation type="submission" date="2020-11" db="EMBL/GenBank/DDBJ databases">
        <authorList>
            <person name="McCartney M.A."/>
            <person name="Auch B."/>
            <person name="Kono T."/>
            <person name="Mallez S."/>
            <person name="Becker A."/>
            <person name="Gohl D.M."/>
            <person name="Silverstein K.A.T."/>
            <person name="Koren S."/>
            <person name="Bechman K.B."/>
            <person name="Herman A."/>
            <person name="Abrahante J.E."/>
            <person name="Garbe J."/>
        </authorList>
    </citation>
    <scope>NUCLEOTIDE SEQUENCE</scope>
    <source>
        <strain evidence="1">Duluth1</strain>
        <tissue evidence="1">Whole animal</tissue>
    </source>
</reference>
<dbReference type="EMBL" id="JAIWYP010000001">
    <property type="protein sequence ID" value="KAH3897753.1"/>
    <property type="molecule type" value="Genomic_DNA"/>
</dbReference>
<sequence>MPPGSQVFQSTGTIFKQIEDIIRMTKFYEDRTINVVSRALTRKKSLPLGIIGTNHLTKEPFSNKSKVKNSIEINRLTKFHENRTINVASKLLTSKNKPCPLAAMYFNQTELGNLAQNARYYALLQALEERFANHNQTELYRLQLRDRRQKASETLEELGHDIRRLENLSYPFQQQI</sequence>
<dbReference type="AlphaFoldDB" id="A0A9D4NJG2"/>
<reference evidence="1" key="1">
    <citation type="journal article" date="2019" name="bioRxiv">
        <title>The Genome of the Zebra Mussel, Dreissena polymorpha: A Resource for Invasive Species Research.</title>
        <authorList>
            <person name="McCartney M.A."/>
            <person name="Auch B."/>
            <person name="Kono T."/>
            <person name="Mallez S."/>
            <person name="Zhang Y."/>
            <person name="Obille A."/>
            <person name="Becker A."/>
            <person name="Abrahante J.E."/>
            <person name="Garbe J."/>
            <person name="Badalamenti J.P."/>
            <person name="Herman A."/>
            <person name="Mangelson H."/>
            <person name="Liachko I."/>
            <person name="Sullivan S."/>
            <person name="Sone E.D."/>
            <person name="Koren S."/>
            <person name="Silverstein K.A.T."/>
            <person name="Beckman K.B."/>
            <person name="Gohl D.M."/>
        </authorList>
    </citation>
    <scope>NUCLEOTIDE SEQUENCE</scope>
    <source>
        <strain evidence="1">Duluth1</strain>
        <tissue evidence="1">Whole animal</tissue>
    </source>
</reference>
<protein>
    <submittedName>
        <fullName evidence="1">Uncharacterized protein</fullName>
    </submittedName>
</protein>
<organism evidence="1 2">
    <name type="scientific">Dreissena polymorpha</name>
    <name type="common">Zebra mussel</name>
    <name type="synonym">Mytilus polymorpha</name>
    <dbReference type="NCBI Taxonomy" id="45954"/>
    <lineage>
        <taxon>Eukaryota</taxon>
        <taxon>Metazoa</taxon>
        <taxon>Spiralia</taxon>
        <taxon>Lophotrochozoa</taxon>
        <taxon>Mollusca</taxon>
        <taxon>Bivalvia</taxon>
        <taxon>Autobranchia</taxon>
        <taxon>Heteroconchia</taxon>
        <taxon>Euheterodonta</taxon>
        <taxon>Imparidentia</taxon>
        <taxon>Neoheterodontei</taxon>
        <taxon>Myida</taxon>
        <taxon>Dreissenoidea</taxon>
        <taxon>Dreissenidae</taxon>
        <taxon>Dreissena</taxon>
    </lineage>
</organism>
<dbReference type="Proteomes" id="UP000828390">
    <property type="component" value="Unassembled WGS sequence"/>
</dbReference>
<keyword evidence="2" id="KW-1185">Reference proteome</keyword>
<evidence type="ECO:0000313" key="1">
    <source>
        <dbReference type="EMBL" id="KAH3897753.1"/>
    </source>
</evidence>
<proteinExistence type="predicted"/>
<comment type="caution">
    <text evidence="1">The sequence shown here is derived from an EMBL/GenBank/DDBJ whole genome shotgun (WGS) entry which is preliminary data.</text>
</comment>
<gene>
    <name evidence="1" type="ORF">DPMN_021948</name>
</gene>
<name>A0A9D4NJG2_DREPO</name>
<accession>A0A9D4NJG2</accession>
<evidence type="ECO:0000313" key="2">
    <source>
        <dbReference type="Proteomes" id="UP000828390"/>
    </source>
</evidence>